<sequence>MPTAAWTGTALKISRETEQHVNQQSLLLPPPPLHRLCRPRVTLDQRSTHRQRAAMPFRRSYACEGQTLKINCESPGEPNQRIRVVRANYGRYSISICNPNGEAGGWSTKCMAHTSLQVLTESCSDKASCAVEVADKTFGDDPCPETDKYLEVHYECTSEAVTTTTTPEPVRTVPTTTVSPTFASRVFAVTTAQTTRQPTTRQPYTTISSTMTSSSTPASTSTSAVKSTEPEAGISPAKPQPRVDPSAVVTGSGGQSSEFCAPVLRHNIMWSRTPKGATAFEMCPNEAKGYAEWSCDNSSPPQWNGAPDLSQCTSPWMEEIRRSLAADQPAAKVAEQFASGTARNTLNSGGDMSSAVDVIATLIGRGDRLMAVGRMTDGSDTNPAVQKLGESVLRAGSNLLEPKHDSSWADLANQTRAETATSLIQSMEQTAFMLADNVPIGTILTSSDHNIITAAGRLQTKQLAENYKLPPDSSDNSGGALKNSIELPAVTLKEHSRDNEVKVVFLTYRNIGQYLGSVGDRKVDGGIKGYTVNSKVVTASLNGAKERNVSLREPVIITLLHLERKNGRDSVCAYWDFGNGKDRQFGGQWSTRGCWVVSSDEARTVCACSHLTNFAVLMDVTGTIAQSGHDDPLTKITWIGCSVSIVCLMMTLIIFCSFRSLQSERTTIHKNLAFCLLIAEIFFLAGINQTHLPVGCHVFSALMHYFFLAAFMWSLFEGINLWLMLVDVFEPERSRRTYYYLAGYGVPLLIVAICLGIDWTSYATPDYCWLRADNLFILAFAVPVGLIVAANVFFLSVAMYYMCRNVGLQSALHARDVNTWKHLKTWITGAFALVFVMGITWSFGFAYVGTPETVIFAYFFTFLNAFQGVFIFVLICMRNDKVKCALRQFVASQAQRLSDSICGRSPSTYSDGTPSGGGPGFYQCAPHPLDKEQQYMANNYPTYWHATGRPDMSRRSTVTSTLPPHSPAPVPQCTCEQHGHNHSDYLPTEKGSSRSSNRDSGHESASCPSAESPPMQSVNSHAHLHQRTLYPPSVARKHASQVLQVEYPATAARLAARNARYLYGDRPLYCGDEHIYAEIEQQQLEEEAGQCPYSDPSDESNTSVTYQRTGSDGSTDMEERCPRLVGISIDEDGRKVPVYHPSICSLGSEHKPLISSLGRMDGHQRHCEVRSAFRALSHNTNPHGKFARQGFVIHNTLAENPPYVNGAGTLPLDGGNYNAFGLTGRRDGSKVMVRRIAMPKTINCEQGQGQLPAAFSEC</sequence>
<dbReference type="InterPro" id="IPR048072">
    <property type="entry name" value="7tmB2_latrophilin-like"/>
</dbReference>
<dbReference type="SMART" id="SM00303">
    <property type="entry name" value="GPS"/>
    <property type="match status" value="1"/>
</dbReference>
<keyword evidence="6" id="KW-0732">Signal</keyword>
<dbReference type="InterPro" id="IPR000832">
    <property type="entry name" value="GPCR_2_secretin-like"/>
</dbReference>
<evidence type="ECO:0000259" key="17">
    <source>
        <dbReference type="PROSITE" id="PS50221"/>
    </source>
</evidence>
<feature type="transmembrane region" description="Helical" evidence="16">
    <location>
        <begin position="823"/>
        <end position="849"/>
    </location>
</feature>
<dbReference type="Gene3D" id="4.10.1240.10">
    <property type="entry name" value="GPCR, family 2, extracellular hormone receptor domain"/>
    <property type="match status" value="1"/>
</dbReference>
<dbReference type="InterPro" id="IPR036445">
    <property type="entry name" value="GPCR_2_extracell_dom_sf"/>
</dbReference>
<feature type="compositionally biased region" description="Polar residues" evidence="15">
    <location>
        <begin position="1099"/>
        <end position="1114"/>
    </location>
</feature>
<dbReference type="GO" id="GO:0004930">
    <property type="term" value="F:G protein-coupled receptor activity"/>
    <property type="evidence" value="ECO:0007669"/>
    <property type="project" value="UniProtKB-KW"/>
</dbReference>
<evidence type="ECO:0000256" key="7">
    <source>
        <dbReference type="ARBA" id="ARBA00022734"/>
    </source>
</evidence>
<evidence type="ECO:0000256" key="8">
    <source>
        <dbReference type="ARBA" id="ARBA00022989"/>
    </source>
</evidence>
<dbReference type="InterPro" id="IPR046338">
    <property type="entry name" value="GAIN_dom_sf"/>
</dbReference>
<keyword evidence="9" id="KW-0297">G-protein coupled receptor</keyword>
<keyword evidence="5 16" id="KW-0812">Transmembrane</keyword>
<feature type="domain" description="G-protein coupled receptors family 2 profile 2" evidence="20">
    <location>
        <begin position="633"/>
        <end position="879"/>
    </location>
</feature>
<feature type="region of interest" description="Disordered" evidence="15">
    <location>
        <begin position="946"/>
        <end position="1023"/>
    </location>
</feature>
<proteinExistence type="inferred from homology"/>
<dbReference type="PANTHER" id="PTHR12011">
    <property type="entry name" value="ADHESION G-PROTEIN COUPLED RECEPTOR"/>
    <property type="match status" value="1"/>
</dbReference>
<name>A0A1W0WEY0_HYPEX</name>
<accession>A0A1W0WEY0</accession>
<feature type="transmembrane region" description="Helical" evidence="16">
    <location>
        <begin position="738"/>
        <end position="763"/>
    </location>
</feature>
<dbReference type="SMART" id="SM00008">
    <property type="entry name" value="HormR"/>
    <property type="match status" value="1"/>
</dbReference>
<dbReference type="InterPro" id="IPR043159">
    <property type="entry name" value="Lectin_gal-bd_sf"/>
</dbReference>
<dbReference type="Proteomes" id="UP000192578">
    <property type="component" value="Unassembled WGS sequence"/>
</dbReference>
<keyword evidence="11" id="KW-1015">Disulfide bond</keyword>
<evidence type="ECO:0000256" key="16">
    <source>
        <dbReference type="SAM" id="Phobius"/>
    </source>
</evidence>
<protein>
    <submittedName>
        <fullName evidence="21">Adhesion G protein-coupled receptor L3</fullName>
    </submittedName>
</protein>
<evidence type="ECO:0000256" key="15">
    <source>
        <dbReference type="SAM" id="MobiDB-lite"/>
    </source>
</evidence>
<feature type="domain" description="G-protein coupled receptors family 2 profile 1" evidence="18">
    <location>
        <begin position="256"/>
        <end position="316"/>
    </location>
</feature>
<evidence type="ECO:0000259" key="19">
    <source>
        <dbReference type="PROSITE" id="PS50228"/>
    </source>
</evidence>
<feature type="region of interest" description="Disordered" evidence="15">
    <location>
        <begin position="192"/>
        <end position="255"/>
    </location>
</feature>
<keyword evidence="10 16" id="KW-0472">Membrane</keyword>
<gene>
    <name evidence="21" type="ORF">BV898_12063</name>
</gene>
<evidence type="ECO:0000256" key="1">
    <source>
        <dbReference type="ARBA" id="ARBA00004651"/>
    </source>
</evidence>
<dbReference type="FunFam" id="1.20.1070.10:FF:000058">
    <property type="entry name" value="Adhesion G protein-coupled receptor F5"/>
    <property type="match status" value="1"/>
</dbReference>
<dbReference type="InterPro" id="IPR000203">
    <property type="entry name" value="GPS"/>
</dbReference>
<evidence type="ECO:0000259" key="20">
    <source>
        <dbReference type="PROSITE" id="PS50261"/>
    </source>
</evidence>
<reference evidence="22" key="1">
    <citation type="submission" date="2017-01" db="EMBL/GenBank/DDBJ databases">
        <title>Comparative genomics of anhydrobiosis in the tardigrade Hypsibius dujardini.</title>
        <authorList>
            <person name="Yoshida Y."/>
            <person name="Koutsovoulos G."/>
            <person name="Laetsch D."/>
            <person name="Stevens L."/>
            <person name="Kumar S."/>
            <person name="Horikawa D."/>
            <person name="Ishino K."/>
            <person name="Komine S."/>
            <person name="Tomita M."/>
            <person name="Blaxter M."/>
            <person name="Arakawa K."/>
        </authorList>
    </citation>
    <scope>NUCLEOTIDE SEQUENCE [LARGE SCALE GENOMIC DNA]</scope>
    <source>
        <strain evidence="22">Z151</strain>
    </source>
</reference>
<evidence type="ECO:0000259" key="18">
    <source>
        <dbReference type="PROSITE" id="PS50227"/>
    </source>
</evidence>
<dbReference type="AlphaFoldDB" id="A0A1W0WEY0"/>
<feature type="transmembrane region" description="Helical" evidence="16">
    <location>
        <begin position="855"/>
        <end position="877"/>
    </location>
</feature>
<dbReference type="GO" id="GO:0007166">
    <property type="term" value="P:cell surface receptor signaling pathway"/>
    <property type="evidence" value="ECO:0007669"/>
    <property type="project" value="InterPro"/>
</dbReference>
<keyword evidence="13" id="KW-0325">Glycoprotein</keyword>
<evidence type="ECO:0000256" key="14">
    <source>
        <dbReference type="ARBA" id="ARBA00023224"/>
    </source>
</evidence>
<dbReference type="PROSITE" id="PS50228">
    <property type="entry name" value="SUEL_LECTIN"/>
    <property type="match status" value="1"/>
</dbReference>
<dbReference type="Pfam" id="PF01825">
    <property type="entry name" value="GPS"/>
    <property type="match status" value="1"/>
</dbReference>
<evidence type="ECO:0000256" key="6">
    <source>
        <dbReference type="ARBA" id="ARBA00022729"/>
    </source>
</evidence>
<dbReference type="InterPro" id="IPR017981">
    <property type="entry name" value="GPCR_2-like_7TM"/>
</dbReference>
<feature type="domain" description="GAIN-B" evidence="17">
    <location>
        <begin position="459"/>
        <end position="624"/>
    </location>
</feature>
<dbReference type="GO" id="GO:0005886">
    <property type="term" value="C:plasma membrane"/>
    <property type="evidence" value="ECO:0007669"/>
    <property type="project" value="UniProtKB-SubCell"/>
</dbReference>
<dbReference type="InterPro" id="IPR001879">
    <property type="entry name" value="GPCR_2_extracellular_dom"/>
</dbReference>
<evidence type="ECO:0000256" key="11">
    <source>
        <dbReference type="ARBA" id="ARBA00023157"/>
    </source>
</evidence>
<keyword evidence="22" id="KW-1185">Reference proteome</keyword>
<dbReference type="InterPro" id="IPR057244">
    <property type="entry name" value="GAIN_B"/>
</dbReference>
<feature type="transmembrane region" description="Helical" evidence="16">
    <location>
        <begin position="702"/>
        <end position="726"/>
    </location>
</feature>
<evidence type="ECO:0000313" key="22">
    <source>
        <dbReference type="Proteomes" id="UP000192578"/>
    </source>
</evidence>
<dbReference type="PROSITE" id="PS50227">
    <property type="entry name" value="G_PROTEIN_RECEP_F2_3"/>
    <property type="match status" value="1"/>
</dbReference>
<keyword evidence="8 16" id="KW-1133">Transmembrane helix</keyword>
<dbReference type="Gene3D" id="2.60.120.740">
    <property type="match status" value="1"/>
</dbReference>
<feature type="transmembrane region" description="Helical" evidence="16">
    <location>
        <begin position="775"/>
        <end position="802"/>
    </location>
</feature>
<evidence type="ECO:0000256" key="5">
    <source>
        <dbReference type="ARBA" id="ARBA00022692"/>
    </source>
</evidence>
<comment type="subcellular location">
    <subcellularLocation>
        <location evidence="1">Cell membrane</location>
        <topology evidence="1">Multi-pass membrane protein</topology>
    </subcellularLocation>
</comment>
<dbReference type="Gene3D" id="1.20.1070.10">
    <property type="entry name" value="Rhodopsin 7-helix transmembrane proteins"/>
    <property type="match status" value="1"/>
</dbReference>
<dbReference type="PANTHER" id="PTHR12011:SF347">
    <property type="entry name" value="FI21270P1-RELATED"/>
    <property type="match status" value="1"/>
</dbReference>
<dbReference type="CDD" id="cd15440">
    <property type="entry name" value="7tmB2_latrophilin-like_invertebrate"/>
    <property type="match status" value="1"/>
</dbReference>
<feature type="region of interest" description="Disordered" evidence="15">
    <location>
        <begin position="1086"/>
        <end position="1118"/>
    </location>
</feature>
<comment type="similarity">
    <text evidence="2">Belongs to the G-protein coupled receptor 2 family. Adhesion G-protein coupled receptor (ADGR) subfamily.</text>
</comment>
<dbReference type="Pfam" id="PF02140">
    <property type="entry name" value="SUEL_Lectin"/>
    <property type="match status" value="1"/>
</dbReference>
<dbReference type="InterPro" id="IPR000922">
    <property type="entry name" value="Lectin_gal-bd_dom"/>
</dbReference>
<dbReference type="SUPFAM" id="SSF81321">
    <property type="entry name" value="Family A G protein-coupled receptor-like"/>
    <property type="match status" value="1"/>
</dbReference>
<dbReference type="Gene3D" id="1.25.40.610">
    <property type="match status" value="1"/>
</dbReference>
<feature type="domain" description="SUEL-type lectin" evidence="19">
    <location>
        <begin position="62"/>
        <end position="157"/>
    </location>
</feature>
<organism evidence="21 22">
    <name type="scientific">Hypsibius exemplaris</name>
    <name type="common">Freshwater tardigrade</name>
    <dbReference type="NCBI Taxonomy" id="2072580"/>
    <lineage>
        <taxon>Eukaryota</taxon>
        <taxon>Metazoa</taxon>
        <taxon>Ecdysozoa</taxon>
        <taxon>Tardigrada</taxon>
        <taxon>Eutardigrada</taxon>
        <taxon>Parachela</taxon>
        <taxon>Hypsibioidea</taxon>
        <taxon>Hypsibiidae</taxon>
        <taxon>Hypsibius</taxon>
    </lineage>
</organism>
<keyword evidence="7" id="KW-0430">Lectin</keyword>
<dbReference type="Gene3D" id="2.60.220.50">
    <property type="match status" value="1"/>
</dbReference>
<dbReference type="PROSITE" id="PS50221">
    <property type="entry name" value="GAIN_B"/>
    <property type="match status" value="1"/>
</dbReference>
<comment type="caution">
    <text evidence="21">The sequence shown here is derived from an EMBL/GenBank/DDBJ whole genome shotgun (WGS) entry which is preliminary data.</text>
</comment>
<dbReference type="Pfam" id="PF00002">
    <property type="entry name" value="7tm_2"/>
    <property type="match status" value="1"/>
</dbReference>
<evidence type="ECO:0000256" key="9">
    <source>
        <dbReference type="ARBA" id="ARBA00023040"/>
    </source>
</evidence>
<feature type="transmembrane region" description="Helical" evidence="16">
    <location>
        <begin position="671"/>
        <end position="690"/>
    </location>
</feature>
<evidence type="ECO:0000313" key="21">
    <source>
        <dbReference type="EMBL" id="OQV13748.1"/>
    </source>
</evidence>
<feature type="compositionally biased region" description="Low complexity" evidence="15">
    <location>
        <begin position="192"/>
        <end position="227"/>
    </location>
</feature>
<evidence type="ECO:0000256" key="12">
    <source>
        <dbReference type="ARBA" id="ARBA00023170"/>
    </source>
</evidence>
<feature type="compositionally biased region" description="Low complexity" evidence="15">
    <location>
        <begin position="1003"/>
        <end position="1014"/>
    </location>
</feature>
<evidence type="ECO:0000256" key="13">
    <source>
        <dbReference type="ARBA" id="ARBA00023180"/>
    </source>
</evidence>
<dbReference type="CDD" id="cd22830">
    <property type="entry name" value="Gal_Rha_Lectin_dCirl"/>
    <property type="match status" value="1"/>
</dbReference>
<feature type="transmembrane region" description="Helical" evidence="16">
    <location>
        <begin position="636"/>
        <end position="659"/>
    </location>
</feature>
<evidence type="ECO:0000256" key="2">
    <source>
        <dbReference type="ARBA" id="ARBA00007343"/>
    </source>
</evidence>
<dbReference type="OrthoDB" id="1100386at2759"/>
<dbReference type="EMBL" id="MTYJ01000117">
    <property type="protein sequence ID" value="OQV13748.1"/>
    <property type="molecule type" value="Genomic_DNA"/>
</dbReference>
<dbReference type="Pfam" id="PF16489">
    <property type="entry name" value="GAIN"/>
    <property type="match status" value="1"/>
</dbReference>
<evidence type="ECO:0000256" key="4">
    <source>
        <dbReference type="ARBA" id="ARBA00022475"/>
    </source>
</evidence>
<evidence type="ECO:0000256" key="3">
    <source>
        <dbReference type="ARBA" id="ARBA00010933"/>
    </source>
</evidence>
<dbReference type="InterPro" id="IPR032471">
    <property type="entry name" value="AGRL2-4_GAIN_subdom_A"/>
</dbReference>
<dbReference type="FunFam" id="2.60.120.740:FF:000001">
    <property type="entry name" value="Adhesion G protein-coupled receptor L2"/>
    <property type="match status" value="1"/>
</dbReference>
<keyword evidence="4" id="KW-1003">Cell membrane</keyword>
<keyword evidence="14" id="KW-0807">Transducer</keyword>
<dbReference type="PRINTS" id="PR00249">
    <property type="entry name" value="GPCRSECRETIN"/>
</dbReference>
<evidence type="ECO:0000256" key="10">
    <source>
        <dbReference type="ARBA" id="ARBA00023136"/>
    </source>
</evidence>
<dbReference type="GO" id="GO:0030246">
    <property type="term" value="F:carbohydrate binding"/>
    <property type="evidence" value="ECO:0007669"/>
    <property type="project" value="UniProtKB-KW"/>
</dbReference>
<dbReference type="PROSITE" id="PS50261">
    <property type="entry name" value="G_PROTEIN_RECEP_F2_4"/>
    <property type="match status" value="1"/>
</dbReference>
<comment type="similarity">
    <text evidence="3">Belongs to the G-protein coupled receptor 2 family. LN-TM7 subfamily.</text>
</comment>
<keyword evidence="12 21" id="KW-0675">Receptor</keyword>